<feature type="chain" id="PRO_5047543480" evidence="2">
    <location>
        <begin position="21"/>
        <end position="516"/>
    </location>
</feature>
<evidence type="ECO:0000256" key="1">
    <source>
        <dbReference type="ARBA" id="ARBA00022729"/>
    </source>
</evidence>
<dbReference type="EMBL" id="JBJXVJ010000001">
    <property type="protein sequence ID" value="MFN1216951.1"/>
    <property type="molecule type" value="Genomic_DNA"/>
</dbReference>
<feature type="domain" description="Secretion system C-terminal sorting" evidence="3">
    <location>
        <begin position="444"/>
        <end position="514"/>
    </location>
</feature>
<name>A0ABW9K2R3_9FLAO</name>
<evidence type="ECO:0000313" key="4">
    <source>
        <dbReference type="EMBL" id="MFN1216951.1"/>
    </source>
</evidence>
<dbReference type="InterPro" id="IPR026444">
    <property type="entry name" value="Secre_tail"/>
</dbReference>
<dbReference type="RefSeq" id="WP_409356333.1">
    <property type="nucleotide sequence ID" value="NZ_JBJXVJ010000001.1"/>
</dbReference>
<proteinExistence type="predicted"/>
<keyword evidence="5" id="KW-1185">Reference proteome</keyword>
<reference evidence="4 5" key="1">
    <citation type="submission" date="2024-12" db="EMBL/GenBank/DDBJ databases">
        <title>Draft genome sequence of Chryseobacterium kwangjuense AG447.</title>
        <authorList>
            <person name="Cheptsov V.S."/>
            <person name="Belov A."/>
            <person name="Zavarzina A.G."/>
        </authorList>
    </citation>
    <scope>NUCLEOTIDE SEQUENCE [LARGE SCALE GENOMIC DNA]</scope>
    <source>
        <strain evidence="4 5">AG447</strain>
    </source>
</reference>
<feature type="signal peptide" evidence="2">
    <location>
        <begin position="1"/>
        <end position="20"/>
    </location>
</feature>
<protein>
    <submittedName>
        <fullName evidence="4">T9SS type A sorting domain-containing protein</fullName>
    </submittedName>
</protein>
<evidence type="ECO:0000259" key="3">
    <source>
        <dbReference type="Pfam" id="PF18962"/>
    </source>
</evidence>
<dbReference type="NCBIfam" id="TIGR04183">
    <property type="entry name" value="Por_Secre_tail"/>
    <property type="match status" value="1"/>
</dbReference>
<sequence>MNYFKFTFSFLLFAFSALNAQTVPSIQWQKALGGSNGDKANSIQQTSDGGYIMAGGSASNNGDVTGNHGNTDYWIAKLNALGTIEWQKSLGGTTNDIANSVQQTSDGGYIIAGETYSNDGDVTGYHLNGDYWIVKLNASGTLQWQKTLGGTEYDVANSVKQTSDGGYIVAGETSSSDGDVIGNHGNADAWIVKLDTSGNIQWQKSLGGSSYDRANAIQQTSDEGYIIAGTAASTDGDVTVNYGIEDFWIVKLDASGILQWQKSLTGNLADSAESIQQTSDGGYIVAGGSNSVNSEFPVTFGISNYCVAKLDANGSTVWQKYFGGSNNDYAYSIQQTSDSGYIVAGLAASANGNVTGSHGSGDYWVIKLDTSGSEQWQKALGGSSFEEAYAIQQTADGGYILAGSAASTDGDITGNQGNTDAWIVKLSSGQLSTGENNLINKPELYPNPAKDWVNLNNLPQGSFIEIFDLSGKVIFNKKDSTGNIRINTSSFTNGVYIIKVQDKGKIILSEKLIIRK</sequence>
<keyword evidence="1 2" id="KW-0732">Signal</keyword>
<evidence type="ECO:0000256" key="2">
    <source>
        <dbReference type="SAM" id="SignalP"/>
    </source>
</evidence>
<dbReference type="SUPFAM" id="SSF50998">
    <property type="entry name" value="Quinoprotein alcohol dehydrogenase-like"/>
    <property type="match status" value="1"/>
</dbReference>
<dbReference type="Proteomes" id="UP001634154">
    <property type="component" value="Unassembled WGS sequence"/>
</dbReference>
<dbReference type="PANTHER" id="PTHR42754:SF1">
    <property type="entry name" value="LIPOPROTEIN"/>
    <property type="match status" value="1"/>
</dbReference>
<dbReference type="Pfam" id="PF18962">
    <property type="entry name" value="Por_Secre_tail"/>
    <property type="match status" value="1"/>
</dbReference>
<evidence type="ECO:0000313" key="5">
    <source>
        <dbReference type="Proteomes" id="UP001634154"/>
    </source>
</evidence>
<accession>A0ABW9K2R3</accession>
<comment type="caution">
    <text evidence="4">The sequence shown here is derived from an EMBL/GenBank/DDBJ whole genome shotgun (WGS) entry which is preliminary data.</text>
</comment>
<gene>
    <name evidence="4" type="ORF">ACKW6Q_08200</name>
</gene>
<dbReference type="InterPro" id="IPR011047">
    <property type="entry name" value="Quinoprotein_ADH-like_sf"/>
</dbReference>
<organism evidence="4 5">
    <name type="scientific">Chryseobacterium kwangjuense</name>
    <dbReference type="NCBI Taxonomy" id="267125"/>
    <lineage>
        <taxon>Bacteria</taxon>
        <taxon>Pseudomonadati</taxon>
        <taxon>Bacteroidota</taxon>
        <taxon>Flavobacteriia</taxon>
        <taxon>Flavobacteriales</taxon>
        <taxon>Weeksellaceae</taxon>
        <taxon>Chryseobacterium group</taxon>
        <taxon>Chryseobacterium</taxon>
    </lineage>
</organism>
<dbReference type="PANTHER" id="PTHR42754">
    <property type="entry name" value="ENDOGLUCANASE"/>
    <property type="match status" value="1"/>
</dbReference>